<evidence type="ECO:0000256" key="1">
    <source>
        <dbReference type="ARBA" id="ARBA00004418"/>
    </source>
</evidence>
<evidence type="ECO:0000256" key="3">
    <source>
        <dbReference type="ARBA" id="ARBA00022729"/>
    </source>
</evidence>
<dbReference type="InterPro" id="IPR015168">
    <property type="entry name" value="SsuA/THI5"/>
</dbReference>
<gene>
    <name evidence="6" type="ORF">MNV_1390002</name>
</gene>
<keyword evidence="4" id="KW-0812">Transmembrane</keyword>
<keyword evidence="3" id="KW-0732">Signal</keyword>
<dbReference type="Gene3D" id="3.40.190.10">
    <property type="entry name" value="Periplasmic binding protein-like II"/>
    <property type="match status" value="2"/>
</dbReference>
<dbReference type="SMART" id="SM00062">
    <property type="entry name" value="PBPb"/>
    <property type="match status" value="1"/>
</dbReference>
<dbReference type="EMBL" id="FZMP01000045">
    <property type="protein sequence ID" value="SNQ59861.1"/>
    <property type="molecule type" value="Genomic_DNA"/>
</dbReference>
<evidence type="ECO:0000256" key="2">
    <source>
        <dbReference type="ARBA" id="ARBA00010742"/>
    </source>
</evidence>
<proteinExistence type="inferred from homology"/>
<keyword evidence="4" id="KW-1133">Transmembrane helix</keyword>
<dbReference type="OrthoDB" id="10037at2157"/>
<accession>A0A284VKQ8</accession>
<dbReference type="CDD" id="cd01008">
    <property type="entry name" value="PBP2_NrtA_SsuA_CpmA_like"/>
    <property type="match status" value="1"/>
</dbReference>
<sequence>MFGYTTKVEDTRTTVRCKQLLKRFALVPIAVILAAVLVSMFYPDSWQGYTGKAESITVGYSPFEQTALLWIAEDRHFFSRNSLNVTLRKYDTGVGSLDGMLDGETDITVGVTEFPTVGMVFQKERIRTIGTIAKIEQIYLVGRKDRGIENVSDLKGKRVGTTLRTVAHFYLGRFLGLHGMNIKDITLVDVKTPAEWVNVVANGDIDAIATAQPYANSARERLGANAVVWPAQGSQPIFGLIVSTDEWITNHPELVSRFLKSLAQAEEYATRNPAEAKAIVQKRLNLDAARMETVWSQDQFSLSLDQSLILAMEDEARWMMNNNLTTEKNIPDFLDYIYEDGLRAVKPEAVNIIR</sequence>
<dbReference type="InterPro" id="IPR001638">
    <property type="entry name" value="Solute-binding_3/MltF_N"/>
</dbReference>
<keyword evidence="4" id="KW-0472">Membrane</keyword>
<dbReference type="GO" id="GO:0042918">
    <property type="term" value="P:alkanesulfonate transmembrane transport"/>
    <property type="evidence" value="ECO:0007669"/>
    <property type="project" value="TreeGrafter"/>
</dbReference>
<dbReference type="SUPFAM" id="SSF53850">
    <property type="entry name" value="Periplasmic binding protein-like II"/>
    <property type="match status" value="1"/>
</dbReference>
<dbReference type="Proteomes" id="UP000218615">
    <property type="component" value="Unassembled WGS sequence"/>
</dbReference>
<evidence type="ECO:0000259" key="5">
    <source>
        <dbReference type="SMART" id="SM00062"/>
    </source>
</evidence>
<dbReference type="GO" id="GO:0042597">
    <property type="term" value="C:periplasmic space"/>
    <property type="evidence" value="ECO:0007669"/>
    <property type="project" value="UniProtKB-SubCell"/>
</dbReference>
<feature type="domain" description="Solute-binding protein family 3/N-terminal" evidence="5">
    <location>
        <begin position="55"/>
        <end position="287"/>
    </location>
</feature>
<dbReference type="Pfam" id="PF09084">
    <property type="entry name" value="NMT1"/>
    <property type="match status" value="1"/>
</dbReference>
<evidence type="ECO:0000313" key="6">
    <source>
        <dbReference type="EMBL" id="SNQ59861.1"/>
    </source>
</evidence>
<keyword evidence="7" id="KW-1185">Reference proteome</keyword>
<reference evidence="7" key="1">
    <citation type="submission" date="2017-06" db="EMBL/GenBank/DDBJ databases">
        <authorList>
            <person name="Cremers G."/>
        </authorList>
    </citation>
    <scope>NUCLEOTIDE SEQUENCE [LARGE SCALE GENOMIC DNA]</scope>
</reference>
<dbReference type="PANTHER" id="PTHR30024:SF47">
    <property type="entry name" value="TAURINE-BINDING PERIPLASMIC PROTEIN"/>
    <property type="match status" value="1"/>
</dbReference>
<dbReference type="AlphaFoldDB" id="A0A284VKQ8"/>
<protein>
    <submittedName>
        <fullName evidence="6">ABC transporter substrate binding protein</fullName>
    </submittedName>
</protein>
<dbReference type="RefSeq" id="WP_096204165.1">
    <property type="nucleotide sequence ID" value="NZ_FZMP01000045.1"/>
</dbReference>
<dbReference type="PANTHER" id="PTHR30024">
    <property type="entry name" value="ALIPHATIC SULFONATES-BINDING PROTEIN-RELATED"/>
    <property type="match status" value="1"/>
</dbReference>
<evidence type="ECO:0000313" key="7">
    <source>
        <dbReference type="Proteomes" id="UP000218615"/>
    </source>
</evidence>
<name>A0A284VKQ8_9EURY</name>
<organism evidence="6 7">
    <name type="scientific">Candidatus Methanoperedens nitratireducens</name>
    <dbReference type="NCBI Taxonomy" id="1392998"/>
    <lineage>
        <taxon>Archaea</taxon>
        <taxon>Methanobacteriati</taxon>
        <taxon>Methanobacteriota</taxon>
        <taxon>Stenosarchaea group</taxon>
        <taxon>Methanomicrobia</taxon>
        <taxon>Methanosarcinales</taxon>
        <taxon>ANME-2 cluster</taxon>
        <taxon>Candidatus Methanoperedentaceae</taxon>
        <taxon>Candidatus Methanoperedens</taxon>
    </lineage>
</organism>
<evidence type="ECO:0000256" key="4">
    <source>
        <dbReference type="SAM" id="Phobius"/>
    </source>
</evidence>
<feature type="transmembrane region" description="Helical" evidence="4">
    <location>
        <begin position="20"/>
        <end position="42"/>
    </location>
</feature>
<comment type="similarity">
    <text evidence="2">Belongs to the bacterial solute-binding protein SsuA/TauA family.</text>
</comment>
<comment type="subcellular location">
    <subcellularLocation>
        <location evidence="1">Periplasm</location>
    </subcellularLocation>
</comment>